<proteinExistence type="predicted"/>
<dbReference type="EMBL" id="LR899009">
    <property type="protein sequence ID" value="CAD7077626.1"/>
    <property type="molecule type" value="Genomic_DNA"/>
</dbReference>
<dbReference type="GO" id="GO:0003723">
    <property type="term" value="F:RNA binding"/>
    <property type="evidence" value="ECO:0007669"/>
    <property type="project" value="TreeGrafter"/>
</dbReference>
<accession>A0A7R8UBR0</accession>
<reference evidence="2 3" key="1">
    <citation type="submission" date="2020-11" db="EMBL/GenBank/DDBJ databases">
        <authorList>
            <person name="Wallbank WR R."/>
            <person name="Pardo Diaz C."/>
            <person name="Kozak K."/>
            <person name="Martin S."/>
            <person name="Jiggins C."/>
            <person name="Moest M."/>
            <person name="Warren A I."/>
            <person name="Generalovic N T."/>
            <person name="Byers J.R.P. K."/>
            <person name="Montejo-Kovacevich G."/>
            <person name="Yen C E."/>
        </authorList>
    </citation>
    <scope>NUCLEOTIDE SEQUENCE [LARGE SCALE GENOMIC DNA]</scope>
</reference>
<dbReference type="GO" id="GO:0005684">
    <property type="term" value="C:U2-type spliceosomal complex"/>
    <property type="evidence" value="ECO:0007669"/>
    <property type="project" value="TreeGrafter"/>
</dbReference>
<feature type="compositionally biased region" description="Basic and acidic residues" evidence="1">
    <location>
        <begin position="153"/>
        <end position="226"/>
    </location>
</feature>
<feature type="compositionally biased region" description="Basic and acidic residues" evidence="1">
    <location>
        <begin position="286"/>
        <end position="324"/>
    </location>
</feature>
<evidence type="ECO:0000313" key="2">
    <source>
        <dbReference type="EMBL" id="CAD7077626.1"/>
    </source>
</evidence>
<feature type="compositionally biased region" description="Polar residues" evidence="1">
    <location>
        <begin position="87"/>
        <end position="98"/>
    </location>
</feature>
<protein>
    <submittedName>
        <fullName evidence="2">Uncharacterized protein</fullName>
    </submittedName>
</protein>
<feature type="compositionally biased region" description="Polar residues" evidence="1">
    <location>
        <begin position="351"/>
        <end position="370"/>
    </location>
</feature>
<feature type="region of interest" description="Disordered" evidence="1">
    <location>
        <begin position="1"/>
        <end position="36"/>
    </location>
</feature>
<feature type="region of interest" description="Disordered" evidence="1">
    <location>
        <begin position="80"/>
        <end position="549"/>
    </location>
</feature>
<evidence type="ECO:0000256" key="1">
    <source>
        <dbReference type="SAM" id="MobiDB-lite"/>
    </source>
</evidence>
<dbReference type="GO" id="GO:0000398">
    <property type="term" value="P:mRNA splicing, via spliceosome"/>
    <property type="evidence" value="ECO:0007669"/>
    <property type="project" value="TreeGrafter"/>
</dbReference>
<dbReference type="Proteomes" id="UP000594454">
    <property type="component" value="Chromosome 1"/>
</dbReference>
<feature type="compositionally biased region" description="Basic and acidic residues" evidence="1">
    <location>
        <begin position="124"/>
        <end position="138"/>
    </location>
</feature>
<dbReference type="InterPro" id="IPR051112">
    <property type="entry name" value="CWC26_splicing_factor"/>
</dbReference>
<feature type="compositionally biased region" description="Basic and acidic residues" evidence="1">
    <location>
        <begin position="373"/>
        <end position="398"/>
    </location>
</feature>
<feature type="compositionally biased region" description="Basic residues" evidence="1">
    <location>
        <begin position="20"/>
        <end position="29"/>
    </location>
</feature>
<name>A0A7R8UBR0_HERIL</name>
<sequence>MANIDQKKYLKKYLDDDQTKHRKKKRRDRSRSYPERVKIVDDDVDFKRSKRYDDDDFILTGEDAPQIVGVVDDRPPELKAVEDFRNNSKWKSLGNSGDRSSHNDGRYQGPSHRYAERKRSRSPVKRDYSPPRRPDYGSRKPRTSADYSPIRRRRDEDSRQRDDNSRQRDRNSGQRDRNSRQRDGDSRQREGDYRARDGDYRSRDRDSRQRDGDSRQREANYYKSEKTTTYSEDAYARRRDEYVRAPKGDNYGHYRQPETSHKDGHDNHRPASYTRPHYSPPPAGRAQHDSRRNEYASENGRSADYHSKPSHHKDDYARGSRQDPNKFNPFRGNLSPTHSTAQPREDHTRRQSPGRSNNPFRSNPGPTSLSPLPDKRGEGSRAARPQKTNDGRGFKPDFGRNSNSFQSDMGGKGSFNPFRVEKNPEEPIPPTARASAINSTKGGRPETAQPAYRPAPDRIAPPRGNYYPGFDKKQENISQDPRAYRRSRSPIKSGIQVVNPQPLRADKPIRYQPDSRDRAMDRFGGTGYPPQKTYMPRRHPASQVSNFKY</sequence>
<dbReference type="AlphaFoldDB" id="A0A7R8UBR0"/>
<feature type="compositionally biased region" description="Basic and acidic residues" evidence="1">
    <location>
        <begin position="504"/>
        <end position="521"/>
    </location>
</feature>
<dbReference type="OrthoDB" id="6022at2759"/>
<dbReference type="GO" id="GO:0070274">
    <property type="term" value="C:RES complex"/>
    <property type="evidence" value="ECO:0007669"/>
    <property type="project" value="TreeGrafter"/>
</dbReference>
<organism evidence="2 3">
    <name type="scientific">Hermetia illucens</name>
    <name type="common">Black soldier fly</name>
    <dbReference type="NCBI Taxonomy" id="343691"/>
    <lineage>
        <taxon>Eukaryota</taxon>
        <taxon>Metazoa</taxon>
        <taxon>Ecdysozoa</taxon>
        <taxon>Arthropoda</taxon>
        <taxon>Hexapoda</taxon>
        <taxon>Insecta</taxon>
        <taxon>Pterygota</taxon>
        <taxon>Neoptera</taxon>
        <taxon>Endopterygota</taxon>
        <taxon>Diptera</taxon>
        <taxon>Brachycera</taxon>
        <taxon>Stratiomyomorpha</taxon>
        <taxon>Stratiomyidae</taxon>
        <taxon>Hermetiinae</taxon>
        <taxon>Hermetia</taxon>
    </lineage>
</organism>
<keyword evidence="3" id="KW-1185">Reference proteome</keyword>
<dbReference type="InParanoid" id="A0A7R8UBR0"/>
<dbReference type="PANTHER" id="PTHR31809">
    <property type="entry name" value="BUD13 HOMOLOG"/>
    <property type="match status" value="1"/>
</dbReference>
<dbReference type="PANTHER" id="PTHR31809:SF0">
    <property type="entry name" value="BUD13 HOMOLOG"/>
    <property type="match status" value="1"/>
</dbReference>
<evidence type="ECO:0000313" key="3">
    <source>
        <dbReference type="Proteomes" id="UP000594454"/>
    </source>
</evidence>
<feature type="compositionally biased region" description="Basic and acidic residues" evidence="1">
    <location>
        <begin position="234"/>
        <end position="269"/>
    </location>
</feature>
<gene>
    <name evidence="2" type="ORF">HERILL_LOCUS957</name>
</gene>
<feature type="compositionally biased region" description="Basic and acidic residues" evidence="1">
    <location>
        <begin position="1"/>
        <end position="19"/>
    </location>
</feature>